<accession>A0ACC7P5G9</accession>
<sequence length="132" mass="14958">MKMTGVKLYNRAGDDSDFVEFDLKTDLLFIELSKKALYKKLPHSIPDKTPIFYTIYGPLITIMSLQTFAVILKDVGYDFLNPSQLVNMRFVEAIVMGNYGGCEAILTDQQKISVSGPMQEKYSHLIKRPGKN</sequence>
<gene>
    <name evidence="1" type="ORF">ACI1P1_27000</name>
</gene>
<dbReference type="EMBL" id="JBJURJ010000024">
    <property type="protein sequence ID" value="MFM9331950.1"/>
    <property type="molecule type" value="Genomic_DNA"/>
</dbReference>
<protein>
    <submittedName>
        <fullName evidence="1">Uncharacterized protein</fullName>
    </submittedName>
</protein>
<proteinExistence type="predicted"/>
<dbReference type="Proteomes" id="UP001631969">
    <property type="component" value="Unassembled WGS sequence"/>
</dbReference>
<evidence type="ECO:0000313" key="2">
    <source>
        <dbReference type="Proteomes" id="UP001631969"/>
    </source>
</evidence>
<comment type="caution">
    <text evidence="1">The sequence shown here is derived from an EMBL/GenBank/DDBJ whole genome shotgun (WGS) entry which is preliminary data.</text>
</comment>
<organism evidence="1 2">
    <name type="scientific">Paenibacillus mesotrionivorans</name>
    <dbReference type="NCBI Taxonomy" id="3160968"/>
    <lineage>
        <taxon>Bacteria</taxon>
        <taxon>Bacillati</taxon>
        <taxon>Bacillota</taxon>
        <taxon>Bacilli</taxon>
        <taxon>Bacillales</taxon>
        <taxon>Paenibacillaceae</taxon>
        <taxon>Paenibacillus</taxon>
    </lineage>
</organism>
<evidence type="ECO:0000313" key="1">
    <source>
        <dbReference type="EMBL" id="MFM9331950.1"/>
    </source>
</evidence>
<name>A0ACC7P5G9_9BACL</name>
<reference evidence="1" key="1">
    <citation type="submission" date="2024-12" db="EMBL/GenBank/DDBJ databases">
        <authorList>
            <person name="Wu N."/>
        </authorList>
    </citation>
    <scope>NUCLEOTIDE SEQUENCE</scope>
    <source>
        <strain evidence="1">P15</strain>
    </source>
</reference>
<keyword evidence="2" id="KW-1185">Reference proteome</keyword>